<evidence type="ECO:0000256" key="2">
    <source>
        <dbReference type="SAM" id="SignalP"/>
    </source>
</evidence>
<dbReference type="AlphaFoldDB" id="A0A5C6GLS7"/>
<dbReference type="PANTHER" id="PTHR46825:SF9">
    <property type="entry name" value="BETA-LACTAMASE-RELATED DOMAIN-CONTAINING PROTEIN"/>
    <property type="match status" value="1"/>
</dbReference>
<feature type="chain" id="PRO_5022757636" description="Beta-lactamase-related domain-containing protein" evidence="2">
    <location>
        <begin position="26"/>
        <end position="542"/>
    </location>
</feature>
<dbReference type="Pfam" id="PF00144">
    <property type="entry name" value="Beta-lactamase"/>
    <property type="match status" value="1"/>
</dbReference>
<dbReference type="SUPFAM" id="SSF56601">
    <property type="entry name" value="beta-lactamase/transpeptidase-like"/>
    <property type="match status" value="1"/>
</dbReference>
<reference evidence="5" key="1">
    <citation type="submission" date="2018-12" db="EMBL/GenBank/DDBJ databases">
        <title>The complete genome of Metarhizium rileyi, a key fungal pathogen of Lepidoptera.</title>
        <authorList>
            <person name="Binneck E."/>
            <person name="Lastra C.C.L."/>
            <person name="Sosa-Gomez D.R."/>
        </authorList>
    </citation>
    <scope>NUCLEOTIDE SEQUENCE [LARGE SCALE GENOMIC DNA]</scope>
    <source>
        <strain evidence="5">Cep018-CH2</strain>
    </source>
</reference>
<evidence type="ECO:0000256" key="1">
    <source>
        <dbReference type="ARBA" id="ARBA00038215"/>
    </source>
</evidence>
<protein>
    <recommendedName>
        <fullName evidence="3">Beta-lactamase-related domain-containing protein</fullName>
    </recommendedName>
</protein>
<organism evidence="4 5">
    <name type="scientific">Metarhizium rileyi (strain RCEF 4871)</name>
    <name type="common">Nomuraea rileyi</name>
    <dbReference type="NCBI Taxonomy" id="1649241"/>
    <lineage>
        <taxon>Eukaryota</taxon>
        <taxon>Fungi</taxon>
        <taxon>Dikarya</taxon>
        <taxon>Ascomycota</taxon>
        <taxon>Pezizomycotina</taxon>
        <taxon>Sordariomycetes</taxon>
        <taxon>Hypocreomycetidae</taxon>
        <taxon>Hypocreales</taxon>
        <taxon>Clavicipitaceae</taxon>
        <taxon>Metarhizium</taxon>
    </lineage>
</organism>
<dbReference type="InterPro" id="IPR001466">
    <property type="entry name" value="Beta-lactam-related"/>
</dbReference>
<keyword evidence="2" id="KW-0732">Signal</keyword>
<dbReference type="Gene3D" id="3.40.710.10">
    <property type="entry name" value="DD-peptidase/beta-lactamase superfamily"/>
    <property type="match status" value="1"/>
</dbReference>
<name>A0A5C6GLS7_METRR</name>
<evidence type="ECO:0000313" key="4">
    <source>
        <dbReference type="EMBL" id="TWU77798.1"/>
    </source>
</evidence>
<dbReference type="EMBL" id="SBHS01000003">
    <property type="protein sequence ID" value="TWU77798.1"/>
    <property type="molecule type" value="Genomic_DNA"/>
</dbReference>
<gene>
    <name evidence="4" type="ORF">ED733_008755</name>
</gene>
<evidence type="ECO:0000313" key="5">
    <source>
        <dbReference type="Proteomes" id="UP000317257"/>
    </source>
</evidence>
<dbReference type="PANTHER" id="PTHR46825">
    <property type="entry name" value="D-ALANYL-D-ALANINE-CARBOXYPEPTIDASE/ENDOPEPTIDASE AMPH"/>
    <property type="match status" value="1"/>
</dbReference>
<comment type="similarity">
    <text evidence="1">Belongs to the peptidase S12 family.</text>
</comment>
<evidence type="ECO:0000259" key="3">
    <source>
        <dbReference type="Pfam" id="PF00144"/>
    </source>
</evidence>
<feature type="signal peptide" evidence="2">
    <location>
        <begin position="1"/>
        <end position="25"/>
    </location>
</feature>
<accession>A0A5C6GLS7</accession>
<dbReference type="Proteomes" id="UP000317257">
    <property type="component" value="Unassembled WGS sequence"/>
</dbReference>
<sequence>MRHIKYILFNMGLALNMMWTSHVNASLTRRQQANSTCSQSPLTSDFATFVKDTLDYWHIPGMAVAVIDKNNVFAEGYGLSELPSKEVTPDTLFYAGSTTKAQTAACLSSLIHSGLHEALADRWSTNISSILKDDFVLENKWATDHLSLDDAVSHRTGMPRHDRALTREKDGVPLSTRDIVRSMRDLSFNGVPSHGEPRVKFHYNNYMYITLSYVIETLTKKDLKQVMREVIWDPLGMNSTYLGLEDALKSQKDLATGYNWDNVTGKHEKVTHMTLTDLTGSAAAVSSVKDYAKWIQALVNVTQAFPDKVHRDIRAPRIMETANVRENFDIWTYSLGWFRTLLQGRIMYRHTGEMVGFKSAVYWFPTEKYGFVLFANSEQGMKAIEPAAWRLINNKFDIPSEDIGDKNRGNQNTPEEKFEEAVKKYYPSHTVSNSSFPIQDMEGTYSDKGYGSYTLRSELINANETVLVAEVPELTWDTAFRFRHVFGDSWMVCEELLANRNEWTDFHPAEFVRGNDGDPAALTIKWTQGGEIEAIVTFEKTA</sequence>
<comment type="caution">
    <text evidence="4">The sequence shown here is derived from an EMBL/GenBank/DDBJ whole genome shotgun (WGS) entry which is preliminary data.</text>
</comment>
<dbReference type="InterPro" id="IPR050491">
    <property type="entry name" value="AmpC-like"/>
</dbReference>
<dbReference type="InterPro" id="IPR012338">
    <property type="entry name" value="Beta-lactam/transpept-like"/>
</dbReference>
<proteinExistence type="inferred from homology"/>
<feature type="domain" description="Beta-lactamase-related" evidence="3">
    <location>
        <begin position="55"/>
        <end position="382"/>
    </location>
</feature>